<keyword evidence="4" id="KW-0804">Transcription</keyword>
<dbReference type="Pfam" id="PF03466">
    <property type="entry name" value="LysR_substrate"/>
    <property type="match status" value="1"/>
</dbReference>
<dbReference type="GO" id="GO:0043565">
    <property type="term" value="F:sequence-specific DNA binding"/>
    <property type="evidence" value="ECO:0007669"/>
    <property type="project" value="TreeGrafter"/>
</dbReference>
<dbReference type="InterPro" id="IPR036390">
    <property type="entry name" value="WH_DNA-bd_sf"/>
</dbReference>
<organism evidence="6 9">
    <name type="scientific">Marinomonas gallaica</name>
    <dbReference type="NCBI Taxonomy" id="1806667"/>
    <lineage>
        <taxon>Bacteria</taxon>
        <taxon>Pseudomonadati</taxon>
        <taxon>Pseudomonadota</taxon>
        <taxon>Gammaproteobacteria</taxon>
        <taxon>Oceanospirillales</taxon>
        <taxon>Oceanospirillaceae</taxon>
        <taxon>Marinomonas</taxon>
    </lineage>
</organism>
<evidence type="ECO:0000313" key="7">
    <source>
        <dbReference type="EMBL" id="SBT21863.1"/>
    </source>
</evidence>
<dbReference type="InterPro" id="IPR058163">
    <property type="entry name" value="LysR-type_TF_proteobact-type"/>
</dbReference>
<feature type="domain" description="HTH lysR-type" evidence="5">
    <location>
        <begin position="7"/>
        <end position="64"/>
    </location>
</feature>
<dbReference type="Gene3D" id="3.40.190.290">
    <property type="match status" value="1"/>
</dbReference>
<dbReference type="InterPro" id="IPR005119">
    <property type="entry name" value="LysR_subst-bd"/>
</dbReference>
<comment type="similarity">
    <text evidence="1">Belongs to the LysR transcriptional regulatory family.</text>
</comment>
<evidence type="ECO:0000313" key="8">
    <source>
        <dbReference type="Proteomes" id="UP000092840"/>
    </source>
</evidence>
<dbReference type="SUPFAM" id="SSF46785">
    <property type="entry name" value="Winged helix' DNA-binding domain"/>
    <property type="match status" value="1"/>
</dbReference>
<reference evidence="7 8" key="2">
    <citation type="submission" date="2016-06" db="EMBL/GenBank/DDBJ databases">
        <authorList>
            <person name="Rodrigo-Torres L."/>
            <person name="Arahal D.R."/>
        </authorList>
    </citation>
    <scope>NUCLEOTIDE SEQUENCE [LARGE SCALE GENOMIC DNA]</scope>
    <source>
        <strain evidence="7 8">CECT 5116</strain>
    </source>
</reference>
<proteinExistence type="inferred from homology"/>
<dbReference type="PROSITE" id="PS50931">
    <property type="entry name" value="HTH_LYSR"/>
    <property type="match status" value="1"/>
</dbReference>
<evidence type="ECO:0000259" key="5">
    <source>
        <dbReference type="PROSITE" id="PS50931"/>
    </source>
</evidence>
<gene>
    <name evidence="6" type="primary">dmlR_13</name>
    <name evidence="7" type="synonym">dmlR_12</name>
    <name evidence="6" type="ORF">MGA5115_03069</name>
    <name evidence="7" type="ORF">MGA5116_02473</name>
</gene>
<dbReference type="GO" id="GO:0006351">
    <property type="term" value="P:DNA-templated transcription"/>
    <property type="evidence" value="ECO:0007669"/>
    <property type="project" value="TreeGrafter"/>
</dbReference>
<dbReference type="RefSeq" id="WP_067038084.1">
    <property type="nucleotide sequence ID" value="NZ_FLRA01000023.1"/>
</dbReference>
<accession>A0A1C3JUJ1</accession>
<dbReference type="Pfam" id="PF00126">
    <property type="entry name" value="HTH_1"/>
    <property type="match status" value="1"/>
</dbReference>
<protein>
    <submittedName>
        <fullName evidence="6">HTH-type transcriptional regulator DmlR</fullName>
    </submittedName>
</protein>
<dbReference type="OrthoDB" id="9815676at2"/>
<evidence type="ECO:0000256" key="2">
    <source>
        <dbReference type="ARBA" id="ARBA00023015"/>
    </source>
</evidence>
<keyword evidence="8" id="KW-1185">Reference proteome</keyword>
<name>A0A1C3JUJ1_9GAMM</name>
<dbReference type="Gene3D" id="1.10.10.10">
    <property type="entry name" value="Winged helix-like DNA-binding domain superfamily/Winged helix DNA-binding domain"/>
    <property type="match status" value="1"/>
</dbReference>
<reference evidence="6 9" key="1">
    <citation type="submission" date="2016-06" db="EMBL/GenBank/DDBJ databases">
        <authorList>
            <person name="Kjaerup R.B."/>
            <person name="Dalgaard T.S."/>
            <person name="Juul-Madsen H.R."/>
        </authorList>
    </citation>
    <scope>NUCLEOTIDE SEQUENCE [LARGE SCALE GENOMIC DNA]</scope>
    <source>
        <strain evidence="6 9">CECT 5115</strain>
    </source>
</reference>
<dbReference type="InterPro" id="IPR036388">
    <property type="entry name" value="WH-like_DNA-bd_sf"/>
</dbReference>
<dbReference type="Proteomes" id="UP000092871">
    <property type="component" value="Unassembled WGS sequence"/>
</dbReference>
<dbReference type="EMBL" id="FLRA01000023">
    <property type="protein sequence ID" value="SBT18908.1"/>
    <property type="molecule type" value="Genomic_DNA"/>
</dbReference>
<dbReference type="Proteomes" id="UP000092840">
    <property type="component" value="Unassembled WGS sequence"/>
</dbReference>
<keyword evidence="2" id="KW-0805">Transcription regulation</keyword>
<evidence type="ECO:0000256" key="4">
    <source>
        <dbReference type="ARBA" id="ARBA00023163"/>
    </source>
</evidence>
<dbReference type="PANTHER" id="PTHR30537:SF5">
    <property type="entry name" value="HTH-TYPE TRANSCRIPTIONAL ACTIVATOR TTDR-RELATED"/>
    <property type="match status" value="1"/>
</dbReference>
<evidence type="ECO:0000313" key="9">
    <source>
        <dbReference type="Proteomes" id="UP000092871"/>
    </source>
</evidence>
<evidence type="ECO:0000256" key="1">
    <source>
        <dbReference type="ARBA" id="ARBA00009437"/>
    </source>
</evidence>
<dbReference type="InterPro" id="IPR000847">
    <property type="entry name" value="LysR_HTH_N"/>
</dbReference>
<dbReference type="AlphaFoldDB" id="A0A1C3JUJ1"/>
<sequence length="320" mass="36211">MISSDDIDLKTLRLFIDVYHALNFSVVARREGVSASKISRMIHQLEDALGQQLFYRSTRAIVPTEAGHILVSYAERVLAELNKAETELNNRALEPTGIIRINGPVFFGQSHIAPWLADLSARYPRLSFELTLTDDYIDPHREGVDLTFRIGLLADSSVHAHVFTKQTYYLAASPRYIETFGEPADSDVLVDHDCLVYKGSEGPNRWFFKQSEQSWQQMPIKPLLASNNAETLLRAALDGMGIVLFPDWLIGQYLGSGELVRLLTSHECAIKTEDQYVAAIYPNSRHPSTNVRAVIDYFSEVYGEPPYWQEHTFQQKRCGA</sequence>
<dbReference type="GO" id="GO:0003700">
    <property type="term" value="F:DNA-binding transcription factor activity"/>
    <property type="evidence" value="ECO:0007669"/>
    <property type="project" value="InterPro"/>
</dbReference>
<evidence type="ECO:0000256" key="3">
    <source>
        <dbReference type="ARBA" id="ARBA00023125"/>
    </source>
</evidence>
<evidence type="ECO:0000313" key="6">
    <source>
        <dbReference type="EMBL" id="SBT18908.1"/>
    </source>
</evidence>
<dbReference type="EMBL" id="FLRB01000013">
    <property type="protein sequence ID" value="SBT21863.1"/>
    <property type="molecule type" value="Genomic_DNA"/>
</dbReference>
<dbReference type="PANTHER" id="PTHR30537">
    <property type="entry name" value="HTH-TYPE TRANSCRIPTIONAL REGULATOR"/>
    <property type="match status" value="1"/>
</dbReference>
<keyword evidence="3" id="KW-0238">DNA-binding</keyword>
<dbReference type="FunFam" id="1.10.10.10:FF:000001">
    <property type="entry name" value="LysR family transcriptional regulator"/>
    <property type="match status" value="1"/>
</dbReference>
<dbReference type="SUPFAM" id="SSF53850">
    <property type="entry name" value="Periplasmic binding protein-like II"/>
    <property type="match status" value="1"/>
</dbReference>
<dbReference type="CDD" id="cd08422">
    <property type="entry name" value="PBP2_CrgA_like"/>
    <property type="match status" value="1"/>
</dbReference>